<dbReference type="EMBL" id="LGST01000059">
    <property type="protein sequence ID" value="KND96114.1"/>
    <property type="molecule type" value="Genomic_DNA"/>
</dbReference>
<dbReference type="AlphaFoldDB" id="A0A0L0NQ34"/>
<sequence length="52" mass="5538">MAAGDAQIVDLLKSIVMKKSTLCSARTIRCVAVAREQILGCTLEQILGCESV</sequence>
<name>A0A0L0NQ34_CANAR</name>
<evidence type="ECO:0000313" key="2">
    <source>
        <dbReference type="Proteomes" id="UP000037122"/>
    </source>
</evidence>
<gene>
    <name evidence="1" type="ORF">QG37_07601</name>
</gene>
<protein>
    <submittedName>
        <fullName evidence="1">Uncharacterized protein</fullName>
    </submittedName>
</protein>
<comment type="caution">
    <text evidence="1">The sequence shown here is derived from an EMBL/GenBank/DDBJ whole genome shotgun (WGS) entry which is preliminary data.</text>
</comment>
<organism evidence="1 2">
    <name type="scientific">Candidozyma auris</name>
    <name type="common">Yeast</name>
    <name type="synonym">Candida auris</name>
    <dbReference type="NCBI Taxonomy" id="498019"/>
    <lineage>
        <taxon>Eukaryota</taxon>
        <taxon>Fungi</taxon>
        <taxon>Dikarya</taxon>
        <taxon>Ascomycota</taxon>
        <taxon>Saccharomycotina</taxon>
        <taxon>Pichiomycetes</taxon>
        <taxon>Metschnikowiaceae</taxon>
        <taxon>Candidozyma</taxon>
    </lineage>
</organism>
<reference evidence="2" key="1">
    <citation type="journal article" date="2015" name="BMC Genomics">
        <title>Draft genome of a commonly misdiagnosed multidrug resistant pathogen Candida auris.</title>
        <authorList>
            <person name="Chatterjee S."/>
            <person name="Alampalli S.V."/>
            <person name="Nageshan R.K."/>
            <person name="Chettiar S.T."/>
            <person name="Joshi S."/>
            <person name="Tatu U.S."/>
        </authorList>
    </citation>
    <scope>NUCLEOTIDE SEQUENCE [LARGE SCALE GENOMIC DNA]</scope>
    <source>
        <strain evidence="2">6684</strain>
    </source>
</reference>
<evidence type="ECO:0000313" key="1">
    <source>
        <dbReference type="EMBL" id="KND96114.1"/>
    </source>
</evidence>
<accession>A0A0L0NQ34</accession>
<dbReference type="VEuPathDB" id="FungiDB:QG37_07601"/>
<proteinExistence type="predicted"/>
<dbReference type="Proteomes" id="UP000037122">
    <property type="component" value="Unassembled WGS sequence"/>
</dbReference>